<dbReference type="GO" id="GO:0034476">
    <property type="term" value="P:U5 snRNA 3'-end processing"/>
    <property type="evidence" value="ECO:0007669"/>
    <property type="project" value="TreeGrafter"/>
</dbReference>
<dbReference type="SUPFAM" id="SSF55666">
    <property type="entry name" value="Ribonuclease PH domain 2-like"/>
    <property type="match status" value="1"/>
</dbReference>
<dbReference type="EMBL" id="ADBJ01000028">
    <property type="protein sequence ID" value="EFA80660.1"/>
    <property type="molecule type" value="Genomic_DNA"/>
</dbReference>
<keyword evidence="6" id="KW-0271">Exosome</keyword>
<dbReference type="Pfam" id="PF01138">
    <property type="entry name" value="RNase_PH"/>
    <property type="match status" value="1"/>
</dbReference>
<keyword evidence="8" id="KW-0539">Nucleus</keyword>
<evidence type="ECO:0000256" key="8">
    <source>
        <dbReference type="ARBA" id="ARBA00023242"/>
    </source>
</evidence>
<dbReference type="GO" id="GO:0034473">
    <property type="term" value="P:U1 snRNA 3'-end processing"/>
    <property type="evidence" value="ECO:0007669"/>
    <property type="project" value="TreeGrafter"/>
</dbReference>
<comment type="caution">
    <text evidence="12">The sequence shown here is derived from an EMBL/GenBank/DDBJ whole genome shotgun (WGS) entry which is preliminary data.</text>
</comment>
<evidence type="ECO:0000256" key="4">
    <source>
        <dbReference type="ARBA" id="ARBA00022490"/>
    </source>
</evidence>
<dbReference type="GO" id="GO:0071028">
    <property type="term" value="P:nuclear mRNA surveillance"/>
    <property type="evidence" value="ECO:0007669"/>
    <property type="project" value="TreeGrafter"/>
</dbReference>
<dbReference type="InterPro" id="IPR015847">
    <property type="entry name" value="ExoRNase_PH_dom2"/>
</dbReference>
<dbReference type="InParanoid" id="D3BCL8"/>
<proteinExistence type="inferred from homology"/>
<accession>D3BCL8</accession>
<dbReference type="InterPro" id="IPR033196">
    <property type="entry name" value="Rrp43"/>
</dbReference>
<dbReference type="InterPro" id="IPR001247">
    <property type="entry name" value="ExoRNase_PH_dom1"/>
</dbReference>
<dbReference type="Proteomes" id="UP000001396">
    <property type="component" value="Unassembled WGS sequence"/>
</dbReference>
<evidence type="ECO:0000256" key="5">
    <source>
        <dbReference type="ARBA" id="ARBA00022552"/>
    </source>
</evidence>
<name>D3BCL8_HETP5</name>
<protein>
    <recommendedName>
        <fullName evidence="9">Ribosomal RNA-processing protein 43</fullName>
    </recommendedName>
</protein>
<dbReference type="GO" id="GO:0000467">
    <property type="term" value="P:exonucleolytic trimming to generate mature 3'-end of 5.8S rRNA from tricistronic rRNA transcript (SSU-rRNA, 5.8S rRNA, LSU-rRNA)"/>
    <property type="evidence" value="ECO:0007669"/>
    <property type="project" value="TreeGrafter"/>
</dbReference>
<gene>
    <name evidence="12" type="ORF">PPL_06243</name>
</gene>
<evidence type="ECO:0000313" key="12">
    <source>
        <dbReference type="EMBL" id="EFA80660.1"/>
    </source>
</evidence>
<keyword evidence="5" id="KW-0698">rRNA processing</keyword>
<dbReference type="GO" id="GO:0016075">
    <property type="term" value="P:rRNA catabolic process"/>
    <property type="evidence" value="ECO:0007669"/>
    <property type="project" value="TreeGrafter"/>
</dbReference>
<dbReference type="AlphaFoldDB" id="D3BCL8"/>
<dbReference type="Pfam" id="PF03725">
    <property type="entry name" value="RNase_PH_C"/>
    <property type="match status" value="1"/>
</dbReference>
<evidence type="ECO:0000256" key="6">
    <source>
        <dbReference type="ARBA" id="ARBA00022835"/>
    </source>
</evidence>
<dbReference type="CDD" id="cd11369">
    <property type="entry name" value="RNase_PH_RRP43"/>
    <property type="match status" value="1"/>
</dbReference>
<comment type="subcellular location">
    <subcellularLocation>
        <location evidence="1">Cytoplasm</location>
    </subcellularLocation>
    <subcellularLocation>
        <location evidence="2">Nucleus</location>
        <location evidence="2">Nucleolus</location>
    </subcellularLocation>
</comment>
<dbReference type="FunCoup" id="D3BCL8">
    <property type="interactions" value="488"/>
</dbReference>
<dbReference type="GeneID" id="31361726"/>
<evidence type="ECO:0000259" key="11">
    <source>
        <dbReference type="Pfam" id="PF03725"/>
    </source>
</evidence>
<feature type="domain" description="Exoribonuclease phosphorolytic" evidence="10">
    <location>
        <begin position="31"/>
        <end position="169"/>
    </location>
</feature>
<dbReference type="OMA" id="EIKAFWV"/>
<dbReference type="PANTHER" id="PTHR11097">
    <property type="entry name" value="EXOSOME COMPLEX EXONUCLEASE RIBOSOMAL RNA PROCESSING PROTEIN"/>
    <property type="match status" value="1"/>
</dbReference>
<dbReference type="GO" id="GO:0035925">
    <property type="term" value="F:mRNA 3'-UTR AU-rich region binding"/>
    <property type="evidence" value="ECO:0007669"/>
    <property type="project" value="TreeGrafter"/>
</dbReference>
<dbReference type="GO" id="GO:0000176">
    <property type="term" value="C:nuclear exosome (RNase complex)"/>
    <property type="evidence" value="ECO:0007669"/>
    <property type="project" value="TreeGrafter"/>
</dbReference>
<dbReference type="RefSeq" id="XP_020432780.1">
    <property type="nucleotide sequence ID" value="XM_020577106.1"/>
</dbReference>
<evidence type="ECO:0000256" key="9">
    <source>
        <dbReference type="ARBA" id="ARBA00030617"/>
    </source>
</evidence>
<keyword evidence="13" id="KW-1185">Reference proteome</keyword>
<dbReference type="InterPro" id="IPR020568">
    <property type="entry name" value="Ribosomal_Su5_D2-typ_SF"/>
</dbReference>
<dbReference type="InterPro" id="IPR027408">
    <property type="entry name" value="PNPase/RNase_PH_dom_sf"/>
</dbReference>
<dbReference type="GO" id="GO:0000177">
    <property type="term" value="C:cytoplasmic exosome (RNase complex)"/>
    <property type="evidence" value="ECO:0007669"/>
    <property type="project" value="TreeGrafter"/>
</dbReference>
<evidence type="ECO:0000256" key="1">
    <source>
        <dbReference type="ARBA" id="ARBA00004496"/>
    </source>
</evidence>
<dbReference type="InterPro" id="IPR050590">
    <property type="entry name" value="Exosome_comp_Rrp42_subfam"/>
</dbReference>
<comment type="similarity">
    <text evidence="3">Belongs to the RNase PH family.</text>
</comment>
<dbReference type="GO" id="GO:0071035">
    <property type="term" value="P:nuclear polyadenylation-dependent rRNA catabolic process"/>
    <property type="evidence" value="ECO:0007669"/>
    <property type="project" value="TreeGrafter"/>
</dbReference>
<feature type="domain" description="Exoribonuclease phosphorolytic" evidence="11">
    <location>
        <begin position="197"/>
        <end position="259"/>
    </location>
</feature>
<evidence type="ECO:0000256" key="3">
    <source>
        <dbReference type="ARBA" id="ARBA00006678"/>
    </source>
</evidence>
<evidence type="ECO:0000256" key="7">
    <source>
        <dbReference type="ARBA" id="ARBA00022884"/>
    </source>
</evidence>
<dbReference type="SUPFAM" id="SSF54211">
    <property type="entry name" value="Ribosomal protein S5 domain 2-like"/>
    <property type="match status" value="1"/>
</dbReference>
<dbReference type="STRING" id="670386.D3BCL8"/>
<keyword evidence="4" id="KW-0963">Cytoplasm</keyword>
<dbReference type="InterPro" id="IPR036345">
    <property type="entry name" value="ExoRNase_PH_dom2_sf"/>
</dbReference>
<dbReference type="Gene3D" id="3.30.230.70">
    <property type="entry name" value="GHMP Kinase, N-terminal domain"/>
    <property type="match status" value="1"/>
</dbReference>
<evidence type="ECO:0000256" key="2">
    <source>
        <dbReference type="ARBA" id="ARBA00004604"/>
    </source>
</evidence>
<evidence type="ECO:0000313" key="13">
    <source>
        <dbReference type="Proteomes" id="UP000001396"/>
    </source>
</evidence>
<keyword evidence="7" id="KW-0694">RNA-binding</keyword>
<dbReference type="GO" id="GO:0034475">
    <property type="term" value="P:U4 snRNA 3'-end processing"/>
    <property type="evidence" value="ECO:0007669"/>
    <property type="project" value="TreeGrafter"/>
</dbReference>
<dbReference type="PANTHER" id="PTHR11097:SF9">
    <property type="entry name" value="EXOSOME COMPLEX COMPONENT RRP43"/>
    <property type="match status" value="1"/>
</dbReference>
<dbReference type="GO" id="GO:0071038">
    <property type="term" value="P:TRAMP-dependent tRNA surveillance pathway"/>
    <property type="evidence" value="ECO:0007669"/>
    <property type="project" value="TreeGrafter"/>
</dbReference>
<evidence type="ECO:0000259" key="10">
    <source>
        <dbReference type="Pfam" id="PF01138"/>
    </source>
</evidence>
<organism evidence="12 13">
    <name type="scientific">Heterostelium pallidum (strain ATCC 26659 / Pp 5 / PN500)</name>
    <name type="common">Cellular slime mold</name>
    <name type="synonym">Polysphondylium pallidum</name>
    <dbReference type="NCBI Taxonomy" id="670386"/>
    <lineage>
        <taxon>Eukaryota</taxon>
        <taxon>Amoebozoa</taxon>
        <taxon>Evosea</taxon>
        <taxon>Eumycetozoa</taxon>
        <taxon>Dictyostelia</taxon>
        <taxon>Acytosteliales</taxon>
        <taxon>Acytosteliaceae</taxon>
        <taxon>Heterostelium</taxon>
    </lineage>
</organism>
<sequence length="278" mass="31367">MEAFQKIHPLEFYRKFLERSVRPDGRSLQRIRNTTVSAGSILTADGSSFVKIGNTSVICGVRAEIAEKQQDQTTSNTCKSQIIVNIEMGPICSNIFSSTKPSEKAMSLCTQLNQLVQLLDIDPKQLYFDVDGKYLWYLYVDLYCLDYNGNILDAAIIAMLSALKNVKLPKGVVSDDGSEVYKEEDTMRTLIINSYLIPLSFAVIDEYVLSDPSLEEEKLSNGSISIVYNEKRELCLQLYSGITPLDEKTLQQCLDQTKQRTQEIKDLIDQSINDSKDK</sequence>
<reference evidence="12 13" key="1">
    <citation type="journal article" date="2011" name="Genome Res.">
        <title>Phylogeny-wide analysis of social amoeba genomes highlights ancient origins for complex intercellular communication.</title>
        <authorList>
            <person name="Heidel A.J."/>
            <person name="Lawal H.M."/>
            <person name="Felder M."/>
            <person name="Schilde C."/>
            <person name="Helps N.R."/>
            <person name="Tunggal B."/>
            <person name="Rivero F."/>
            <person name="John U."/>
            <person name="Schleicher M."/>
            <person name="Eichinger L."/>
            <person name="Platzer M."/>
            <person name="Noegel A.A."/>
            <person name="Schaap P."/>
            <person name="Gloeckner G."/>
        </authorList>
    </citation>
    <scope>NUCLEOTIDE SEQUENCE [LARGE SCALE GENOMIC DNA]</scope>
    <source>
        <strain evidence="13">ATCC 26659 / Pp 5 / PN500</strain>
    </source>
</reference>
<dbReference type="GO" id="GO:0005730">
    <property type="term" value="C:nucleolus"/>
    <property type="evidence" value="ECO:0007669"/>
    <property type="project" value="UniProtKB-SubCell"/>
</dbReference>